<protein>
    <recommendedName>
        <fullName evidence="3">Phage major capsid protein, HK97 family</fullName>
    </recommendedName>
</protein>
<name>A0A1T4KC07_9FIRM</name>
<accession>A0A1T4KC07</accession>
<sequence>MTFDTLRLDKGLYTSEKGFTKSLEEIDPSENYKGTELEGLDAYERQLKRFDIKVKGGNSDPVSKFFQTSDSAVLFPEYIKRSVEAAINTNNIIDDMIATTTIIDSLDYRSVYCKSIDRNGSIDYINEGSFIPETEIKVKHSLTKLKKSGRTIVASYESIKSQRLDLFAIMLKQIGNYINTCQLEQVIRTIDTDDTRNVISEAVDKIGYNDFANLYALLSPYNFDAIIAGPMAFVDIINIPEFKDATAGHDFHGTGNLVTPFGAKFLFSKSELLEKRIFALDKRFALEKVQFGEVVTDFDKLIDRQIERATVTATAGFNRIIDEACVVIDPKV</sequence>
<dbReference type="OrthoDB" id="1733209at2"/>
<dbReference type="STRING" id="290054.SAMN02745114_00408"/>
<keyword evidence="2" id="KW-1185">Reference proteome</keyword>
<proteinExistence type="predicted"/>
<evidence type="ECO:0000313" key="1">
    <source>
        <dbReference type="EMBL" id="SJZ39916.1"/>
    </source>
</evidence>
<organism evidence="1 2">
    <name type="scientific">Eubacterium coprostanoligenes</name>
    <dbReference type="NCBI Taxonomy" id="290054"/>
    <lineage>
        <taxon>Bacteria</taxon>
        <taxon>Bacillati</taxon>
        <taxon>Bacillota</taxon>
        <taxon>Clostridia</taxon>
        <taxon>Eubacteriales</taxon>
        <taxon>Eubacteriaceae</taxon>
        <taxon>Eubacterium</taxon>
    </lineage>
</organism>
<dbReference type="SUPFAM" id="SSF56563">
    <property type="entry name" value="Major capsid protein gp5"/>
    <property type="match status" value="1"/>
</dbReference>
<dbReference type="AlphaFoldDB" id="A0A1T4KC07"/>
<gene>
    <name evidence="1" type="ORF">SAMN02745114_00408</name>
</gene>
<evidence type="ECO:0008006" key="3">
    <source>
        <dbReference type="Google" id="ProtNLM"/>
    </source>
</evidence>
<dbReference type="EMBL" id="FUWW01000003">
    <property type="protein sequence ID" value="SJZ39916.1"/>
    <property type="molecule type" value="Genomic_DNA"/>
</dbReference>
<dbReference type="Proteomes" id="UP000190657">
    <property type="component" value="Unassembled WGS sequence"/>
</dbReference>
<dbReference type="RefSeq" id="WP_078767907.1">
    <property type="nucleotide sequence ID" value="NZ_FUWW01000003.1"/>
</dbReference>
<evidence type="ECO:0000313" key="2">
    <source>
        <dbReference type="Proteomes" id="UP000190657"/>
    </source>
</evidence>
<reference evidence="1 2" key="1">
    <citation type="submission" date="2017-02" db="EMBL/GenBank/DDBJ databases">
        <authorList>
            <person name="Peterson S.W."/>
        </authorList>
    </citation>
    <scope>NUCLEOTIDE SEQUENCE [LARGE SCALE GENOMIC DNA]</scope>
    <source>
        <strain evidence="1 2">ATCC 51222</strain>
    </source>
</reference>